<evidence type="ECO:0000313" key="3">
    <source>
        <dbReference type="Proteomes" id="UP000663823"/>
    </source>
</evidence>
<proteinExistence type="predicted"/>
<keyword evidence="1" id="KW-0732">Signal</keyword>
<name>A0A820GDX4_9BILA</name>
<sequence length="79" mass="8849">MLFLSFALLCLTQSLLAVDLSIYKSFTEVRLAHSGIGDYAYEFANAEYDSIIDGSISWEGTPFARQEVYNTIESLQDAK</sequence>
<dbReference type="Proteomes" id="UP000663823">
    <property type="component" value="Unassembled WGS sequence"/>
</dbReference>
<feature type="signal peptide" evidence="1">
    <location>
        <begin position="1"/>
        <end position="17"/>
    </location>
</feature>
<protein>
    <submittedName>
        <fullName evidence="2">Uncharacterized protein</fullName>
    </submittedName>
</protein>
<evidence type="ECO:0000313" key="2">
    <source>
        <dbReference type="EMBL" id="CAF4277589.1"/>
    </source>
</evidence>
<reference evidence="2" key="1">
    <citation type="submission" date="2021-02" db="EMBL/GenBank/DDBJ databases">
        <authorList>
            <person name="Nowell W R."/>
        </authorList>
    </citation>
    <scope>NUCLEOTIDE SEQUENCE</scope>
</reference>
<evidence type="ECO:0000256" key="1">
    <source>
        <dbReference type="SAM" id="SignalP"/>
    </source>
</evidence>
<dbReference type="AlphaFoldDB" id="A0A820GDX4"/>
<feature type="chain" id="PRO_5032708457" evidence="1">
    <location>
        <begin position="18"/>
        <end position="79"/>
    </location>
</feature>
<comment type="caution">
    <text evidence="2">The sequence shown here is derived from an EMBL/GenBank/DDBJ whole genome shotgun (WGS) entry which is preliminary data.</text>
</comment>
<feature type="non-terminal residue" evidence="2">
    <location>
        <position position="79"/>
    </location>
</feature>
<dbReference type="EMBL" id="CAJOAX010039938">
    <property type="protein sequence ID" value="CAF4277589.1"/>
    <property type="molecule type" value="Genomic_DNA"/>
</dbReference>
<accession>A0A820GDX4</accession>
<gene>
    <name evidence="2" type="ORF">OTI717_LOCUS41315</name>
</gene>
<organism evidence="2 3">
    <name type="scientific">Rotaria sordida</name>
    <dbReference type="NCBI Taxonomy" id="392033"/>
    <lineage>
        <taxon>Eukaryota</taxon>
        <taxon>Metazoa</taxon>
        <taxon>Spiralia</taxon>
        <taxon>Gnathifera</taxon>
        <taxon>Rotifera</taxon>
        <taxon>Eurotatoria</taxon>
        <taxon>Bdelloidea</taxon>
        <taxon>Philodinida</taxon>
        <taxon>Philodinidae</taxon>
        <taxon>Rotaria</taxon>
    </lineage>
</organism>